<dbReference type="PROSITE" id="PS50110">
    <property type="entry name" value="RESPONSE_REGULATORY"/>
    <property type="match status" value="1"/>
</dbReference>
<dbReference type="Gene3D" id="3.40.50.2300">
    <property type="match status" value="1"/>
</dbReference>
<dbReference type="Pfam" id="PF00072">
    <property type="entry name" value="Response_reg"/>
    <property type="match status" value="1"/>
</dbReference>
<dbReference type="InterPro" id="IPR052893">
    <property type="entry name" value="TCS_response_regulator"/>
</dbReference>
<dbReference type="RefSeq" id="WP_254157363.1">
    <property type="nucleotide sequence ID" value="NZ_JAHESD010000092.1"/>
</dbReference>
<keyword evidence="4" id="KW-1185">Reference proteome</keyword>
<feature type="domain" description="Response regulatory" evidence="2">
    <location>
        <begin position="2"/>
        <end position="121"/>
    </location>
</feature>
<evidence type="ECO:0000313" key="3">
    <source>
        <dbReference type="EMBL" id="MBT1706232.1"/>
    </source>
</evidence>
<organism evidence="3 4">
    <name type="scientific">Chryseosolibacter indicus</name>
    <dbReference type="NCBI Taxonomy" id="2782351"/>
    <lineage>
        <taxon>Bacteria</taxon>
        <taxon>Pseudomonadati</taxon>
        <taxon>Bacteroidota</taxon>
        <taxon>Cytophagia</taxon>
        <taxon>Cytophagales</taxon>
        <taxon>Chryseotaleaceae</taxon>
        <taxon>Chryseosolibacter</taxon>
    </lineage>
</organism>
<dbReference type="InterPro" id="IPR011006">
    <property type="entry name" value="CheY-like_superfamily"/>
</dbReference>
<accession>A0ABS5VXV7</accession>
<proteinExistence type="predicted"/>
<comment type="caution">
    <text evidence="3">The sequence shown here is derived from an EMBL/GenBank/DDBJ whole genome shotgun (WGS) entry which is preliminary data.</text>
</comment>
<feature type="modified residue" description="4-aspartylphosphate" evidence="1">
    <location>
        <position position="54"/>
    </location>
</feature>
<dbReference type="PANTHER" id="PTHR44520">
    <property type="entry name" value="RESPONSE REGULATOR RCP1-RELATED"/>
    <property type="match status" value="1"/>
</dbReference>
<gene>
    <name evidence="3" type="ORF">KK060_23290</name>
</gene>
<evidence type="ECO:0000256" key="1">
    <source>
        <dbReference type="PROSITE-ProRule" id="PRU00169"/>
    </source>
</evidence>
<reference evidence="3 4" key="1">
    <citation type="submission" date="2021-05" db="EMBL/GenBank/DDBJ databases">
        <title>A Polyphasic approach of four new species of the genus Ohtaekwangia: Ohtaekwangia histidinii sp. nov., Ohtaekwangia cretensis sp. nov., Ohtaekwangia indiensis sp. nov., Ohtaekwangia reichenbachii sp. nov. from diverse environment.</title>
        <authorList>
            <person name="Octaviana S."/>
        </authorList>
    </citation>
    <scope>NUCLEOTIDE SEQUENCE [LARGE SCALE GENOMIC DNA]</scope>
    <source>
        <strain evidence="3 4">PWU20</strain>
    </source>
</reference>
<dbReference type="Proteomes" id="UP000772618">
    <property type="component" value="Unassembled WGS sequence"/>
</dbReference>
<name>A0ABS5VXV7_9BACT</name>
<dbReference type="SUPFAM" id="SSF52172">
    <property type="entry name" value="CheY-like"/>
    <property type="match status" value="1"/>
</dbReference>
<keyword evidence="1" id="KW-0597">Phosphoprotein</keyword>
<dbReference type="InterPro" id="IPR001789">
    <property type="entry name" value="Sig_transdc_resp-reg_receiver"/>
</dbReference>
<evidence type="ECO:0000313" key="4">
    <source>
        <dbReference type="Proteomes" id="UP000772618"/>
    </source>
</evidence>
<protein>
    <submittedName>
        <fullName evidence="3">Response regulator</fullName>
    </submittedName>
</protein>
<sequence>MVLLNIDDDPEDLDNFFRAVKTVNPLAKCLLARNAKEALHILKDTLLPDYIFLDIRMPMMDGKTVLSELRKNKRLRSVPVIMYSSSINPREIEEYESLGANEFLNKPRDFFSLCDALVGYLKMNK</sequence>
<dbReference type="SMART" id="SM00448">
    <property type="entry name" value="REC"/>
    <property type="match status" value="1"/>
</dbReference>
<dbReference type="EMBL" id="JAHESD010000092">
    <property type="protein sequence ID" value="MBT1706232.1"/>
    <property type="molecule type" value="Genomic_DNA"/>
</dbReference>
<evidence type="ECO:0000259" key="2">
    <source>
        <dbReference type="PROSITE" id="PS50110"/>
    </source>
</evidence>